<dbReference type="Pfam" id="PF16460">
    <property type="entry name" value="Phage_TTP_11"/>
    <property type="match status" value="1"/>
</dbReference>
<organism evidence="2">
    <name type="scientific">uncultured Caudovirales phage</name>
    <dbReference type="NCBI Taxonomy" id="2100421"/>
    <lineage>
        <taxon>Viruses</taxon>
        <taxon>Duplodnaviria</taxon>
        <taxon>Heunggongvirae</taxon>
        <taxon>Uroviricota</taxon>
        <taxon>Caudoviricetes</taxon>
        <taxon>Peduoviridae</taxon>
        <taxon>Maltschvirus</taxon>
        <taxon>Maltschvirus maltsch</taxon>
    </lineage>
</organism>
<dbReference type="Gene3D" id="4.10.410.40">
    <property type="match status" value="1"/>
</dbReference>
<accession>A0A6J5S4Z2</accession>
<dbReference type="EMBL" id="LR796888">
    <property type="protein sequence ID" value="CAB4173141.1"/>
    <property type="molecule type" value="Genomic_DNA"/>
</dbReference>
<evidence type="ECO:0000313" key="1">
    <source>
        <dbReference type="EMBL" id="CAB4173141.1"/>
    </source>
</evidence>
<protein>
    <submittedName>
        <fullName evidence="2">Uncharacterized protein</fullName>
    </submittedName>
</protein>
<proteinExistence type="predicted"/>
<name>A0A6J5S4Z2_9CAUD</name>
<sequence length="152" mass="15606">MAANVSQGAKLQKTISSVLTDIGDITGISIAGITRTEIDVTSLADTAKKYLMGTTDAGTIEVQFNYDDTMTVGTSLMVPGGANGTTLETVSIAYKIIVPCGFTGAIPPVAMNQGITFNAFTQSFSVEAAVDSQLTGSLTLRIDGPIAFAACA</sequence>
<dbReference type="EMBL" id="LR797329">
    <property type="protein sequence ID" value="CAB4203242.1"/>
    <property type="molecule type" value="Genomic_DNA"/>
</dbReference>
<reference evidence="2" key="1">
    <citation type="submission" date="2020-05" db="EMBL/GenBank/DDBJ databases">
        <authorList>
            <person name="Chiriac C."/>
            <person name="Salcher M."/>
            <person name="Ghai R."/>
            <person name="Kavagutti S V."/>
        </authorList>
    </citation>
    <scope>NUCLEOTIDE SEQUENCE</scope>
</reference>
<gene>
    <name evidence="2" type="ORF">UFOVP1379_5</name>
    <name evidence="1" type="ORF">UFOVP942_32</name>
</gene>
<evidence type="ECO:0000313" key="2">
    <source>
        <dbReference type="EMBL" id="CAB4203242.1"/>
    </source>
</evidence>
<dbReference type="InterPro" id="IPR032495">
    <property type="entry name" value="Phage_TTP_11"/>
</dbReference>